<proteinExistence type="predicted"/>
<evidence type="ECO:0000256" key="3">
    <source>
        <dbReference type="ARBA" id="ARBA00022777"/>
    </source>
</evidence>
<accession>A0ABX7N0X9</accession>
<dbReference type="PROSITE" id="PS50011">
    <property type="entry name" value="PROTEIN_KINASE_DOM"/>
    <property type="match status" value="1"/>
</dbReference>
<dbReference type="SMART" id="SM00220">
    <property type="entry name" value="S_TKc"/>
    <property type="match status" value="1"/>
</dbReference>
<dbReference type="Proteomes" id="UP000663090">
    <property type="component" value="Chromosome"/>
</dbReference>
<evidence type="ECO:0000256" key="4">
    <source>
        <dbReference type="ARBA" id="ARBA00022840"/>
    </source>
</evidence>
<evidence type="ECO:0000256" key="1">
    <source>
        <dbReference type="ARBA" id="ARBA00022679"/>
    </source>
</evidence>
<dbReference type="SUPFAM" id="SSF56112">
    <property type="entry name" value="Protein kinase-like (PK-like)"/>
    <property type="match status" value="1"/>
</dbReference>
<dbReference type="RefSeq" id="WP_206712816.1">
    <property type="nucleotide sequence ID" value="NZ_CP071091.1"/>
</dbReference>
<evidence type="ECO:0000256" key="2">
    <source>
        <dbReference type="ARBA" id="ARBA00022741"/>
    </source>
</evidence>
<dbReference type="InterPro" id="IPR008271">
    <property type="entry name" value="Ser/Thr_kinase_AS"/>
</dbReference>
<dbReference type="PANTHER" id="PTHR43289">
    <property type="entry name" value="MITOGEN-ACTIVATED PROTEIN KINASE KINASE KINASE 20-RELATED"/>
    <property type="match status" value="1"/>
</dbReference>
<evidence type="ECO:0000256" key="5">
    <source>
        <dbReference type="SAM" id="MobiDB-lite"/>
    </source>
</evidence>
<keyword evidence="8" id="KW-1185">Reference proteome</keyword>
<protein>
    <submittedName>
        <fullName evidence="7">Serine/threonine protein kinase</fullName>
    </submittedName>
</protein>
<dbReference type="Gene3D" id="1.10.510.10">
    <property type="entry name" value="Transferase(Phosphotransferase) domain 1"/>
    <property type="match status" value="1"/>
</dbReference>
<dbReference type="GO" id="GO:0004674">
    <property type="term" value="F:protein serine/threonine kinase activity"/>
    <property type="evidence" value="ECO:0007669"/>
    <property type="project" value="UniProtKB-KW"/>
</dbReference>
<dbReference type="PROSITE" id="PS00108">
    <property type="entry name" value="PROTEIN_KINASE_ST"/>
    <property type="match status" value="1"/>
</dbReference>
<reference evidence="7 8" key="1">
    <citation type="submission" date="2021-02" db="EMBL/GenBank/DDBJ databases">
        <title>De Novo genome assembly of isolated myxobacteria.</title>
        <authorList>
            <person name="Stevens D.C."/>
        </authorList>
    </citation>
    <scope>NUCLEOTIDE SEQUENCE [LARGE SCALE GENOMIC DNA]</scope>
    <source>
        <strain evidence="7 8">SCHIC003</strain>
    </source>
</reference>
<feature type="compositionally biased region" description="Basic and acidic residues" evidence="5">
    <location>
        <begin position="15"/>
        <end position="32"/>
    </location>
</feature>
<evidence type="ECO:0000313" key="7">
    <source>
        <dbReference type="EMBL" id="QSQ11056.1"/>
    </source>
</evidence>
<dbReference type="InterPro" id="IPR000719">
    <property type="entry name" value="Prot_kinase_dom"/>
</dbReference>
<dbReference type="CDD" id="cd14014">
    <property type="entry name" value="STKc_PknB_like"/>
    <property type="match status" value="1"/>
</dbReference>
<feature type="region of interest" description="Disordered" evidence="5">
    <location>
        <begin position="15"/>
        <end position="35"/>
    </location>
</feature>
<dbReference type="Pfam" id="PF00069">
    <property type="entry name" value="Pkinase"/>
    <property type="match status" value="1"/>
</dbReference>
<organism evidence="7 8">
    <name type="scientific">Myxococcus landrumensis</name>
    <dbReference type="NCBI Taxonomy" id="2813577"/>
    <lineage>
        <taxon>Bacteria</taxon>
        <taxon>Pseudomonadati</taxon>
        <taxon>Myxococcota</taxon>
        <taxon>Myxococcia</taxon>
        <taxon>Myxococcales</taxon>
        <taxon>Cystobacterineae</taxon>
        <taxon>Myxococcaceae</taxon>
        <taxon>Myxococcus</taxon>
    </lineage>
</organism>
<keyword evidence="1" id="KW-0808">Transferase</keyword>
<keyword evidence="2" id="KW-0547">Nucleotide-binding</keyword>
<evidence type="ECO:0000313" key="8">
    <source>
        <dbReference type="Proteomes" id="UP000663090"/>
    </source>
</evidence>
<feature type="domain" description="Protein kinase" evidence="6">
    <location>
        <begin position="41"/>
        <end position="305"/>
    </location>
</feature>
<dbReference type="InterPro" id="IPR011009">
    <property type="entry name" value="Kinase-like_dom_sf"/>
</dbReference>
<evidence type="ECO:0000259" key="6">
    <source>
        <dbReference type="PROSITE" id="PS50011"/>
    </source>
</evidence>
<dbReference type="Gene3D" id="3.30.200.20">
    <property type="entry name" value="Phosphorylase Kinase, domain 1"/>
    <property type="match status" value="1"/>
</dbReference>
<dbReference type="EMBL" id="CP071091">
    <property type="protein sequence ID" value="QSQ11056.1"/>
    <property type="molecule type" value="Genomic_DNA"/>
</dbReference>
<gene>
    <name evidence="7" type="ORF">JY572_21785</name>
</gene>
<dbReference type="PANTHER" id="PTHR43289:SF6">
    <property type="entry name" value="SERINE_THREONINE-PROTEIN KINASE NEKL-3"/>
    <property type="match status" value="1"/>
</dbReference>
<keyword evidence="3 7" id="KW-0418">Kinase</keyword>
<keyword evidence="7" id="KW-0723">Serine/threonine-protein kinase</keyword>
<name>A0ABX7N0X9_9BACT</name>
<keyword evidence="4" id="KW-0067">ATP-binding</keyword>
<sequence length="474" mass="50913">MAADSESTFRIQARAELHGSERGRGEAGRGERGPGTLAGEYVLKALLASGGHGSVYEAEHRILGRRAAVKVLHPHLADQGEMLKRFVREARVVNQIRHPNIVDVYDFGLMPDGSPYYVMELLTGRTLGQVVQERGRLSASRARAYLEPVCGALEAAHRAGVVHRDLKASNILVVEEGEKPRVKLLDFGIAKLLHAEASQEGLTIAGQRLGTAHAMAPEQFRGGAIGAHTDIYALGVLLHQLLTGRYPFLCEDRMELERLHLEAPPPRPSAIAPVSPAVDAVVLRCLEKDASRRYGGVSAFLAALADAAEEPVQPTHRSRLALGVHAEVVLPTAAQDDDALYAALADVLDSLEQGLRAGGFLLALQSGTTLLAVRPLENGAPTPERTAYLREAERALRLLQQTAQKLAEPARARVHLCLHLGQAETRGDSTESEVVGGPVTDVGAWRLRGPEGFALTPAAAIAMEFPDPIHTSRG</sequence>